<keyword evidence="2" id="KW-1185">Reference proteome</keyword>
<dbReference type="Proteomes" id="UP000282613">
    <property type="component" value="Unassembled WGS sequence"/>
</dbReference>
<evidence type="ECO:0000313" key="1">
    <source>
        <dbReference type="EMBL" id="VDK40223.1"/>
    </source>
</evidence>
<organism evidence="1 2">
    <name type="scientific">Taenia asiatica</name>
    <name type="common">Asian tapeworm</name>
    <dbReference type="NCBI Taxonomy" id="60517"/>
    <lineage>
        <taxon>Eukaryota</taxon>
        <taxon>Metazoa</taxon>
        <taxon>Spiralia</taxon>
        <taxon>Lophotrochozoa</taxon>
        <taxon>Platyhelminthes</taxon>
        <taxon>Cestoda</taxon>
        <taxon>Eucestoda</taxon>
        <taxon>Cyclophyllidea</taxon>
        <taxon>Taeniidae</taxon>
        <taxon>Taenia</taxon>
    </lineage>
</organism>
<name>A0A3P6QCX0_TAEAS</name>
<protein>
    <submittedName>
        <fullName evidence="1">Uncharacterized protein</fullName>
    </submittedName>
</protein>
<reference evidence="1 2" key="1">
    <citation type="submission" date="2018-11" db="EMBL/GenBank/DDBJ databases">
        <authorList>
            <consortium name="Pathogen Informatics"/>
        </authorList>
    </citation>
    <scope>NUCLEOTIDE SEQUENCE [LARGE SCALE GENOMIC DNA]</scope>
</reference>
<dbReference type="AlphaFoldDB" id="A0A3P6QCX0"/>
<dbReference type="EMBL" id="UYRS01018795">
    <property type="protein sequence ID" value="VDK40223.1"/>
    <property type="molecule type" value="Genomic_DNA"/>
</dbReference>
<evidence type="ECO:0000313" key="2">
    <source>
        <dbReference type="Proteomes" id="UP000282613"/>
    </source>
</evidence>
<accession>A0A3P6QCX0</accession>
<gene>
    <name evidence="1" type="ORF">TASK_LOCUS8409</name>
</gene>
<proteinExistence type="predicted"/>
<sequence>MQLEEVAAVFAKEGQLRHRRGAPSLQLLRRAQFFCFTQRTLLESRSDQFLF</sequence>